<proteinExistence type="predicted"/>
<dbReference type="GO" id="GO:0019083">
    <property type="term" value="P:viral transcription"/>
    <property type="evidence" value="ECO:0007669"/>
    <property type="project" value="InterPro"/>
</dbReference>
<accession>A0A3G2JTS1</accession>
<dbReference type="InterPro" id="IPR004283">
    <property type="entry name" value="Lef-2"/>
</dbReference>
<protein>
    <submittedName>
        <fullName evidence="1">Lef-2</fullName>
    </submittedName>
</protein>
<gene>
    <name evidence="1" type="primary">lef-2</name>
    <name evidence="1" type="ORF">SENV_ORF11</name>
</gene>
<evidence type="ECO:0000313" key="2">
    <source>
        <dbReference type="Proteomes" id="UP000676073"/>
    </source>
</evidence>
<dbReference type="RefSeq" id="YP_010797775.1">
    <property type="nucleotide sequence ID" value="NC_076246.1"/>
</dbReference>
<dbReference type="Proteomes" id="UP000676073">
    <property type="component" value="Segment"/>
</dbReference>
<dbReference type="GeneID" id="80535767"/>
<organism evidence="1 2">
    <name type="scientific">Spodoptera exigua multiple nucleopolyhedrovirus</name>
    <dbReference type="NCBI Taxonomy" id="10454"/>
    <lineage>
        <taxon>Viruses</taxon>
        <taxon>Viruses incertae sedis</taxon>
        <taxon>Naldaviricetes</taxon>
        <taxon>Lefavirales</taxon>
        <taxon>Baculoviridae</taxon>
        <taxon>Alphabaculovirus</taxon>
    </lineage>
</organism>
<keyword evidence="2" id="KW-1185">Reference proteome</keyword>
<dbReference type="Pfam" id="PF03041">
    <property type="entry name" value="Baculo_LEF-2"/>
    <property type="match status" value="1"/>
</dbReference>
<sequence length="204" mass="23847">MELPPPLLLWTPSNIDTIDKSADYSVALEDVPALQITSLTPFADNGLRVKINGTRLFYLIKNFKEQQPSSNKTFKKKSLKNLCFKNVNTKNQVVSFLQNKLRLPDCMQRILKDFEIRPRGNRFRRRFIFNTYIINVLTCTTCNKVCLVNAMSLLYEHEDKCIREFDRLLLNNNPYKPPNCEKLKFDKFCHKKGMCKGKNPICNF</sequence>
<dbReference type="KEGG" id="vg:80535767"/>
<name>A0A3G2JTS1_9ABAC</name>
<evidence type="ECO:0000313" key="1">
    <source>
        <dbReference type="EMBL" id="AYN44971.1"/>
    </source>
</evidence>
<dbReference type="EMBL" id="MH370144">
    <property type="protein sequence ID" value="AYN44971.1"/>
    <property type="molecule type" value="Genomic_DNA"/>
</dbReference>
<reference evidence="1 2" key="1">
    <citation type="submission" date="2018-05" db="EMBL/GenBank/DDBJ databases">
        <title>The genome sequence of a novel Spodoptera exigua multiple nucleopolyhedrovirus, SeMNPV-QD, isolated from Qingdao, China.</title>
        <authorList>
            <person name="Chen Y."/>
            <person name="Qi B."/>
            <person name="Zheng G."/>
            <person name="Zhang Y."/>
            <person name="Li C."/>
        </authorList>
    </citation>
    <scope>NUCLEOTIDE SEQUENCE [LARGE SCALE GENOMIC DNA]</scope>
    <source>
        <strain evidence="1">SeMNPV-QD</strain>
    </source>
</reference>